<name>A0A4D4JBY2_9PSEU</name>
<feature type="region of interest" description="Disordered" evidence="2">
    <location>
        <begin position="61"/>
        <end position="84"/>
    </location>
</feature>
<dbReference type="RefSeq" id="WP_137815849.1">
    <property type="nucleotide sequence ID" value="NZ_BJFL01000030.1"/>
</dbReference>
<accession>A0A4D4JBY2</accession>
<evidence type="ECO:0000313" key="6">
    <source>
        <dbReference type="Proteomes" id="UP000298860"/>
    </source>
</evidence>
<dbReference type="InterPro" id="IPR042261">
    <property type="entry name" value="Lsr2-like_dimerization"/>
</dbReference>
<dbReference type="OrthoDB" id="4113332at2"/>
<keyword evidence="6" id="KW-1185">Reference proteome</keyword>
<dbReference type="Pfam" id="PF11774">
    <property type="entry name" value="Lsr2"/>
    <property type="match status" value="1"/>
</dbReference>
<evidence type="ECO:0000256" key="1">
    <source>
        <dbReference type="ARBA" id="ARBA00023125"/>
    </source>
</evidence>
<dbReference type="EMBL" id="BJFL01000030">
    <property type="protein sequence ID" value="GDY32852.1"/>
    <property type="molecule type" value="Genomic_DNA"/>
</dbReference>
<feature type="domain" description="Lsr2 DNA-binding" evidence="4">
    <location>
        <begin position="83"/>
        <end position="117"/>
    </location>
</feature>
<gene>
    <name evidence="5" type="ORF">GTS_44850</name>
</gene>
<dbReference type="GO" id="GO:0016746">
    <property type="term" value="F:acyltransferase activity"/>
    <property type="evidence" value="ECO:0007669"/>
    <property type="project" value="InterPro"/>
</dbReference>
<dbReference type="InterPro" id="IPR036625">
    <property type="entry name" value="E3-bd_dom_sf"/>
</dbReference>
<feature type="domain" description="Lsr2 dimerization" evidence="3">
    <location>
        <begin position="1"/>
        <end position="60"/>
    </location>
</feature>
<organism evidence="5 6">
    <name type="scientific">Gandjariella thermophila</name>
    <dbReference type="NCBI Taxonomy" id="1931992"/>
    <lineage>
        <taxon>Bacteria</taxon>
        <taxon>Bacillati</taxon>
        <taxon>Actinomycetota</taxon>
        <taxon>Actinomycetes</taxon>
        <taxon>Pseudonocardiales</taxon>
        <taxon>Pseudonocardiaceae</taxon>
        <taxon>Gandjariella</taxon>
    </lineage>
</organism>
<dbReference type="Gene3D" id="4.10.320.10">
    <property type="entry name" value="E3-binding domain"/>
    <property type="match status" value="1"/>
</dbReference>
<evidence type="ECO:0000313" key="5">
    <source>
        <dbReference type="EMBL" id="GDY32852.1"/>
    </source>
</evidence>
<sequence length="125" mass="13359">MAQKVLVQLVDDLDGTTSDDISTVQFGLDGVSYEIDLTPANAAKLRDELADFIGAARRIGGRAKRGTAGSTPKAKSESGGYTREQNKAIREWAKKHGHDVSERGRIPSHVIEAFEKAHGGKANAA</sequence>
<protein>
    <submittedName>
        <fullName evidence="5">Lsr2 family protein</fullName>
    </submittedName>
</protein>
<dbReference type="InterPro" id="IPR024412">
    <property type="entry name" value="Lsr2_dim_dom"/>
</dbReference>
<evidence type="ECO:0000259" key="3">
    <source>
        <dbReference type="Pfam" id="PF11774"/>
    </source>
</evidence>
<dbReference type="Proteomes" id="UP000298860">
    <property type="component" value="Unassembled WGS sequence"/>
</dbReference>
<dbReference type="Gene3D" id="3.30.60.230">
    <property type="entry name" value="Lsr2, dimerization domain"/>
    <property type="match status" value="1"/>
</dbReference>
<reference evidence="6" key="1">
    <citation type="submission" date="2019-04" db="EMBL/GenBank/DDBJ databases">
        <title>Draft genome sequence of Pseudonocardiaceae bacterium SL3-2-4.</title>
        <authorList>
            <person name="Ningsih F."/>
            <person name="Yokota A."/>
            <person name="Sakai Y."/>
            <person name="Nanatani K."/>
            <person name="Yabe S."/>
            <person name="Oetari A."/>
            <person name="Sjamsuridzal W."/>
        </authorList>
    </citation>
    <scope>NUCLEOTIDE SEQUENCE [LARGE SCALE GENOMIC DNA]</scope>
    <source>
        <strain evidence="6">SL3-2-4</strain>
    </source>
</reference>
<proteinExistence type="predicted"/>
<comment type="caution">
    <text evidence="5">The sequence shown here is derived from an EMBL/GenBank/DDBJ whole genome shotgun (WGS) entry which is preliminary data.</text>
</comment>
<dbReference type="Pfam" id="PF23359">
    <property type="entry name" value="Lsr2_DNA-bd"/>
    <property type="match status" value="1"/>
</dbReference>
<dbReference type="GO" id="GO:0003677">
    <property type="term" value="F:DNA binding"/>
    <property type="evidence" value="ECO:0007669"/>
    <property type="project" value="UniProtKB-KW"/>
</dbReference>
<evidence type="ECO:0000259" key="4">
    <source>
        <dbReference type="Pfam" id="PF23359"/>
    </source>
</evidence>
<dbReference type="InterPro" id="IPR055370">
    <property type="entry name" value="Lsr2_DNA-bd"/>
</dbReference>
<dbReference type="AlphaFoldDB" id="A0A4D4JBY2"/>
<evidence type="ECO:0000256" key="2">
    <source>
        <dbReference type="SAM" id="MobiDB-lite"/>
    </source>
</evidence>
<keyword evidence="1" id="KW-0238">DNA-binding</keyword>